<protein>
    <submittedName>
        <fullName evidence="1">Uncharacterized protein</fullName>
    </submittedName>
</protein>
<comment type="caution">
    <text evidence="1">The sequence shown here is derived from an EMBL/GenBank/DDBJ whole genome shotgun (WGS) entry which is preliminary data.</text>
</comment>
<reference evidence="1" key="1">
    <citation type="journal article" date="2014" name="Front. Microbiol.">
        <title>High frequency of phylogenetically diverse reductive dehalogenase-homologous genes in deep subseafloor sedimentary metagenomes.</title>
        <authorList>
            <person name="Kawai M."/>
            <person name="Futagami T."/>
            <person name="Toyoda A."/>
            <person name="Takaki Y."/>
            <person name="Nishi S."/>
            <person name="Hori S."/>
            <person name="Arai W."/>
            <person name="Tsubouchi T."/>
            <person name="Morono Y."/>
            <person name="Uchiyama I."/>
            <person name="Ito T."/>
            <person name="Fujiyama A."/>
            <person name="Inagaki F."/>
            <person name="Takami H."/>
        </authorList>
    </citation>
    <scope>NUCLEOTIDE SEQUENCE</scope>
    <source>
        <strain evidence="1">Expedition CK06-06</strain>
    </source>
</reference>
<name>X1RV28_9ZZZZ</name>
<feature type="non-terminal residue" evidence="1">
    <location>
        <position position="1"/>
    </location>
</feature>
<dbReference type="AlphaFoldDB" id="X1RV28"/>
<evidence type="ECO:0000313" key="1">
    <source>
        <dbReference type="EMBL" id="GAI84508.1"/>
    </source>
</evidence>
<sequence length="59" mass="6676">PDFKRDSDLTRLFTSYLVPGNKLAGQSTTKMQEFARLLPEDLTNPFSVVYGFKYATVSI</sequence>
<organism evidence="1">
    <name type="scientific">marine sediment metagenome</name>
    <dbReference type="NCBI Taxonomy" id="412755"/>
    <lineage>
        <taxon>unclassified sequences</taxon>
        <taxon>metagenomes</taxon>
        <taxon>ecological metagenomes</taxon>
    </lineage>
</organism>
<dbReference type="EMBL" id="BARW01011143">
    <property type="protein sequence ID" value="GAI84508.1"/>
    <property type="molecule type" value="Genomic_DNA"/>
</dbReference>
<proteinExistence type="predicted"/>
<accession>X1RV28</accession>
<gene>
    <name evidence="1" type="ORF">S12H4_21618</name>
</gene>